<dbReference type="Gene3D" id="1.20.5.340">
    <property type="match status" value="1"/>
</dbReference>
<gene>
    <name evidence="2" type="ORF">GALL_351140</name>
</gene>
<evidence type="ECO:0000256" key="1">
    <source>
        <dbReference type="SAM" id="Coils"/>
    </source>
</evidence>
<reference evidence="2" key="1">
    <citation type="submission" date="2016-10" db="EMBL/GenBank/DDBJ databases">
        <title>Sequence of Gallionella enrichment culture.</title>
        <authorList>
            <person name="Poehlein A."/>
            <person name="Muehling M."/>
            <person name="Daniel R."/>
        </authorList>
    </citation>
    <scope>NUCLEOTIDE SEQUENCE</scope>
</reference>
<name>A0A1J5QIK5_9ZZZZ</name>
<dbReference type="EMBL" id="MLJW01000736">
    <property type="protein sequence ID" value="OIQ83098.1"/>
    <property type="molecule type" value="Genomic_DNA"/>
</dbReference>
<dbReference type="AlphaFoldDB" id="A0A1J5QIK5"/>
<sequence length="76" mass="8531">MSSATPSALNAQLDDVTEKVERLALRHAELRRTNALLEQRVQQLEAERDALRARLGEARTRVDRLLERLPAAGDTP</sequence>
<organism evidence="2">
    <name type="scientific">mine drainage metagenome</name>
    <dbReference type="NCBI Taxonomy" id="410659"/>
    <lineage>
        <taxon>unclassified sequences</taxon>
        <taxon>metagenomes</taxon>
        <taxon>ecological metagenomes</taxon>
    </lineage>
</organism>
<accession>A0A1J5QIK5</accession>
<proteinExistence type="predicted"/>
<keyword evidence="1" id="KW-0175">Coiled coil</keyword>
<evidence type="ECO:0000313" key="2">
    <source>
        <dbReference type="EMBL" id="OIQ83098.1"/>
    </source>
</evidence>
<evidence type="ECO:0008006" key="3">
    <source>
        <dbReference type="Google" id="ProtNLM"/>
    </source>
</evidence>
<protein>
    <recommendedName>
        <fullName evidence="3">Cell division protein ZapB</fullName>
    </recommendedName>
</protein>
<comment type="caution">
    <text evidence="2">The sequence shown here is derived from an EMBL/GenBank/DDBJ whole genome shotgun (WGS) entry which is preliminary data.</text>
</comment>
<feature type="coiled-coil region" evidence="1">
    <location>
        <begin position="13"/>
        <end position="68"/>
    </location>
</feature>